<accession>A0AAU8JH35</accession>
<sequence length="72" mass="8331">MKKLQIFTIISLEGTLSVSDRLRFAPMILKYLSHQNMAVLDESNTWTEQYQLDITAFSLQYAANLFADNEEI</sequence>
<gene>
    <name evidence="1" type="ORF">ABWT76_000136</name>
</gene>
<protein>
    <submittedName>
        <fullName evidence="1">Uncharacterized protein</fullName>
    </submittedName>
</protein>
<reference evidence="1" key="1">
    <citation type="submission" date="2024-07" db="EMBL/GenBank/DDBJ databases">
        <authorList>
            <person name="Kim Y.J."/>
            <person name="Jeong J.Y."/>
        </authorList>
    </citation>
    <scope>NUCLEOTIDE SEQUENCE</scope>
    <source>
        <strain evidence="1">GIHE-MW2</strain>
    </source>
</reference>
<name>A0AAU8JH35_9CYAN</name>
<evidence type="ECO:0000313" key="1">
    <source>
        <dbReference type="EMBL" id="XCM37380.1"/>
    </source>
</evidence>
<dbReference type="AlphaFoldDB" id="A0AAU8JH35"/>
<dbReference type="EMBL" id="CP159837">
    <property type="protein sequence ID" value="XCM37380.1"/>
    <property type="molecule type" value="Genomic_DNA"/>
</dbReference>
<dbReference type="RefSeq" id="WP_054467789.1">
    <property type="nucleotide sequence ID" value="NZ_CP159837.1"/>
</dbReference>
<organism evidence="1">
    <name type="scientific">Planktothricoides raciborskii GIHE-MW2</name>
    <dbReference type="NCBI Taxonomy" id="2792601"/>
    <lineage>
        <taxon>Bacteria</taxon>
        <taxon>Bacillati</taxon>
        <taxon>Cyanobacteriota</taxon>
        <taxon>Cyanophyceae</taxon>
        <taxon>Oscillatoriophycideae</taxon>
        <taxon>Oscillatoriales</taxon>
        <taxon>Oscillatoriaceae</taxon>
        <taxon>Planktothricoides</taxon>
    </lineage>
</organism>
<proteinExistence type="predicted"/>